<organism evidence="1 2">
    <name type="scientific">Rotaria socialis</name>
    <dbReference type="NCBI Taxonomy" id="392032"/>
    <lineage>
        <taxon>Eukaryota</taxon>
        <taxon>Metazoa</taxon>
        <taxon>Spiralia</taxon>
        <taxon>Gnathifera</taxon>
        <taxon>Rotifera</taxon>
        <taxon>Eurotatoria</taxon>
        <taxon>Bdelloidea</taxon>
        <taxon>Philodinida</taxon>
        <taxon>Philodinidae</taxon>
        <taxon>Rotaria</taxon>
    </lineage>
</organism>
<name>A0A821QP70_9BILA</name>
<comment type="caution">
    <text evidence="1">The sequence shown here is derived from an EMBL/GenBank/DDBJ whole genome shotgun (WGS) entry which is preliminary data.</text>
</comment>
<gene>
    <name evidence="1" type="ORF">TOA249_LOCUS24818</name>
</gene>
<accession>A0A821QP70</accession>
<proteinExistence type="predicted"/>
<dbReference type="EMBL" id="CAJOBS010002589">
    <property type="protein sequence ID" value="CAF4824716.1"/>
    <property type="molecule type" value="Genomic_DNA"/>
</dbReference>
<dbReference type="Proteomes" id="UP000663838">
    <property type="component" value="Unassembled WGS sequence"/>
</dbReference>
<reference evidence="1" key="1">
    <citation type="submission" date="2021-02" db="EMBL/GenBank/DDBJ databases">
        <authorList>
            <person name="Nowell W R."/>
        </authorList>
    </citation>
    <scope>NUCLEOTIDE SEQUENCE</scope>
</reference>
<evidence type="ECO:0000313" key="1">
    <source>
        <dbReference type="EMBL" id="CAF4824716.1"/>
    </source>
</evidence>
<dbReference type="AlphaFoldDB" id="A0A821QP70"/>
<sequence length="589" mass="68413">MPHLCQFNFHIRSILEQASPVEIGTIRQSVMTCQQTAICTVDYFNNTYGQCQLYSFPFIGNRLDFMSSRFPLFDMNNMFSMVTMLSLFGDVKPFENLFFACIVRGLPNLKTLEVFNELEQQEKGMITTNNPGFGYLSALILFDIHMDYAEQLLCRSRLPCLTELVIHKQVLLTIVAHDSQQARDNCSKTWTHIRISKRSYQFTGHPVYQVDGRMFLKEFCSDDYINFDNTCQCFSINIPEFAKTSDEIINELDAFLQATSAHNAQNNADVSKRLDKIGHDRNFTSHVTLFESLSKSNIRSLPGRIVDRFLEILPSIQDQIKWLNLETTYMERILLATDYPSLYGLGLYEDNVFTRRVGNQISYLVIDMVPNNEMSSRYLHNIVFTDVFTMFINLQYLKFYPSSLAFHGLIFDISPPTCVYSRDAEKITFPNPRVDPTAADRAMELHVNVQSFTDCRYLLDGRFQQLRNFHVNIFHIKSTNLTIANEEKLPNLRCFSIRSFMRTHVYDELIVPLLQRMFNLEKLDLCLKVNRNEGFIDGYDLKKNIINHMSRLNQFTCNIRLYNHSSNQTNVPSNKDTESGKLCKTFFCL</sequence>
<protein>
    <submittedName>
        <fullName evidence="1">Uncharacterized protein</fullName>
    </submittedName>
</protein>
<evidence type="ECO:0000313" key="2">
    <source>
        <dbReference type="Proteomes" id="UP000663838"/>
    </source>
</evidence>